<organism evidence="2 3">
    <name type="scientific">Phialocephala subalpina</name>
    <dbReference type="NCBI Taxonomy" id="576137"/>
    <lineage>
        <taxon>Eukaryota</taxon>
        <taxon>Fungi</taxon>
        <taxon>Dikarya</taxon>
        <taxon>Ascomycota</taxon>
        <taxon>Pezizomycotina</taxon>
        <taxon>Leotiomycetes</taxon>
        <taxon>Helotiales</taxon>
        <taxon>Mollisiaceae</taxon>
        <taxon>Phialocephala</taxon>
        <taxon>Phialocephala fortinii species complex</taxon>
    </lineage>
</organism>
<dbReference type="OrthoDB" id="4746642at2759"/>
<dbReference type="Proteomes" id="UP000184330">
    <property type="component" value="Unassembled WGS sequence"/>
</dbReference>
<sequence length="336" mass="37229">MGDRKEGKKGKGKGSRPSNSEPSTKDAAQNPKRVSSRSQNQSETPASPKAKDDLLDRMLAKTKQGSPSSAPSAPLYLSKRDNLTASSLKHSSKPTAKEAAHHPSIFEASSRRDSQRIPSVYPAEKYKSTDEKKKTPAISSRPSSSQTIASDTRSQAPLFAKSIFKSSDDQKMAQRQTKIESMLPEERQKQENWAQGMIKGLCLGYVGWNRIQGGYRCIANQHAVTDELVSEGKGGMFFLDVCNFIGQSRRSMSTLGWKDYFGSYYRDRNTKCYCGCGNPLWKLGDVKDKPKVLPQAHTCNGMPILEGTVYLLDGQRIAKKHLTRWMKEHGEAESGS</sequence>
<proteinExistence type="predicted"/>
<feature type="compositionally biased region" description="Polar residues" evidence="1">
    <location>
        <begin position="137"/>
        <end position="154"/>
    </location>
</feature>
<feature type="compositionally biased region" description="Basic and acidic residues" evidence="1">
    <location>
        <begin position="49"/>
        <end position="59"/>
    </location>
</feature>
<reference evidence="2 3" key="1">
    <citation type="submission" date="2016-03" db="EMBL/GenBank/DDBJ databases">
        <authorList>
            <person name="Ploux O."/>
        </authorList>
    </citation>
    <scope>NUCLEOTIDE SEQUENCE [LARGE SCALE GENOMIC DNA]</scope>
    <source>
        <strain evidence="2 3">UAMH 11012</strain>
    </source>
</reference>
<protein>
    <submittedName>
        <fullName evidence="2">Uncharacterized protein</fullName>
    </submittedName>
</protein>
<feature type="compositionally biased region" description="Polar residues" evidence="1">
    <location>
        <begin position="32"/>
        <end position="45"/>
    </location>
</feature>
<keyword evidence="3" id="KW-1185">Reference proteome</keyword>
<feature type="region of interest" description="Disordered" evidence="1">
    <location>
        <begin position="1"/>
        <end position="154"/>
    </location>
</feature>
<name>A0A1L7WVU6_9HELO</name>
<accession>A0A1L7WVU6</accession>
<dbReference type="AlphaFoldDB" id="A0A1L7WVU6"/>
<dbReference type="EMBL" id="FJOG01000009">
    <property type="protein sequence ID" value="CZR56863.1"/>
    <property type="molecule type" value="Genomic_DNA"/>
</dbReference>
<feature type="compositionally biased region" description="Basic and acidic residues" evidence="1">
    <location>
        <begin position="124"/>
        <end position="134"/>
    </location>
</feature>
<evidence type="ECO:0000313" key="2">
    <source>
        <dbReference type="EMBL" id="CZR56863.1"/>
    </source>
</evidence>
<evidence type="ECO:0000313" key="3">
    <source>
        <dbReference type="Proteomes" id="UP000184330"/>
    </source>
</evidence>
<gene>
    <name evidence="2" type="ORF">PAC_06752</name>
</gene>
<evidence type="ECO:0000256" key="1">
    <source>
        <dbReference type="SAM" id="MobiDB-lite"/>
    </source>
</evidence>